<dbReference type="AlphaFoldDB" id="A0A2H2ZQA6"/>
<evidence type="ECO:0000313" key="3">
    <source>
        <dbReference type="EMBL" id="OTA02261.1"/>
    </source>
</evidence>
<feature type="region of interest" description="Disordered" evidence="1">
    <location>
        <begin position="1"/>
        <end position="29"/>
    </location>
</feature>
<evidence type="ECO:0000256" key="1">
    <source>
        <dbReference type="SAM" id="MobiDB-lite"/>
    </source>
</evidence>
<feature type="domain" description="Casein kinase substrate phosphoprotein PP28" evidence="2">
    <location>
        <begin position="174"/>
        <end position="260"/>
    </location>
</feature>
<dbReference type="InterPro" id="IPR039876">
    <property type="entry name" value="HAP28"/>
</dbReference>
<gene>
    <name evidence="3" type="ORF">A9Z42_0026250</name>
</gene>
<feature type="compositionally biased region" description="Low complexity" evidence="1">
    <location>
        <begin position="178"/>
        <end position="189"/>
    </location>
</feature>
<comment type="caution">
    <text evidence="3">The sequence shown here is derived from an EMBL/GenBank/DDBJ whole genome shotgun (WGS) entry which is preliminary data.</text>
</comment>
<feature type="region of interest" description="Disordered" evidence="1">
    <location>
        <begin position="246"/>
        <end position="293"/>
    </location>
</feature>
<dbReference type="OrthoDB" id="21120at2759"/>
<feature type="compositionally biased region" description="Basic residues" evidence="1">
    <location>
        <begin position="13"/>
        <end position="25"/>
    </location>
</feature>
<dbReference type="EMBL" id="LFMI01000299">
    <property type="protein sequence ID" value="OTA02261.1"/>
    <property type="molecule type" value="Genomic_DNA"/>
</dbReference>
<keyword evidence="4" id="KW-1185">Reference proteome</keyword>
<feature type="compositionally biased region" description="Acidic residues" evidence="1">
    <location>
        <begin position="94"/>
        <end position="112"/>
    </location>
</feature>
<protein>
    <recommendedName>
        <fullName evidence="2">Casein kinase substrate phosphoprotein PP28 domain-containing protein</fullName>
    </recommendedName>
</protein>
<dbReference type="Pfam" id="PF10252">
    <property type="entry name" value="PP28"/>
    <property type="match status" value="1"/>
</dbReference>
<feature type="compositionally biased region" description="Basic and acidic residues" evidence="1">
    <location>
        <begin position="246"/>
        <end position="279"/>
    </location>
</feature>
<feature type="region of interest" description="Disordered" evidence="1">
    <location>
        <begin position="83"/>
        <end position="216"/>
    </location>
</feature>
<name>A0A2H2ZQA6_TRIPA</name>
<evidence type="ECO:0000313" key="4">
    <source>
        <dbReference type="Proteomes" id="UP000219286"/>
    </source>
</evidence>
<organism evidence="3 4">
    <name type="scientific">Trichoderma parareesei</name>
    <name type="common">Filamentous fungus</name>
    <dbReference type="NCBI Taxonomy" id="858221"/>
    <lineage>
        <taxon>Eukaryota</taxon>
        <taxon>Fungi</taxon>
        <taxon>Dikarya</taxon>
        <taxon>Ascomycota</taxon>
        <taxon>Pezizomycotina</taxon>
        <taxon>Sordariomycetes</taxon>
        <taxon>Hypocreomycetidae</taxon>
        <taxon>Hypocreales</taxon>
        <taxon>Hypocreaceae</taxon>
        <taxon>Trichoderma</taxon>
    </lineage>
</organism>
<dbReference type="InterPro" id="IPR019380">
    <property type="entry name" value="Casein_kinase_sb_PP28"/>
</dbReference>
<feature type="compositionally biased region" description="Basic and acidic residues" evidence="1">
    <location>
        <begin position="205"/>
        <end position="216"/>
    </location>
</feature>
<accession>A0A2H2ZQA6</accession>
<reference evidence="3 4" key="1">
    <citation type="journal article" date="2015" name="Genome Announc.">
        <title>Genome sequence and annotation of Trichoderma parareesei, the ancestor of the cellulase producer Trichoderma reesei.</title>
        <authorList>
            <person name="Yang D."/>
            <person name="Pomraning K."/>
            <person name="Kopchinskiy A."/>
            <person name="Karimi Aghcheh R."/>
            <person name="Atanasova L."/>
            <person name="Chenthamara K."/>
            <person name="Baker S.E."/>
            <person name="Zhang R."/>
            <person name="Shen Q."/>
            <person name="Freitag M."/>
            <person name="Kubicek C.P."/>
            <person name="Druzhinina I.S."/>
        </authorList>
    </citation>
    <scope>NUCLEOTIDE SEQUENCE [LARGE SCALE GENOMIC DNA]</scope>
    <source>
        <strain evidence="3 4">CBS 125925</strain>
    </source>
</reference>
<proteinExistence type="predicted"/>
<dbReference type="Proteomes" id="UP000219286">
    <property type="component" value="Unassembled WGS sequence"/>
</dbReference>
<sequence>MPGGAPGSSSRGRGGKFRKFTRGGKSKPPCIKDFCCYCSAAKKCVALAHHVANSGLCKTQTGGKHFSRNLQPLDAEGNAVSMWGEDAQLNKDESDSEEESEEESDEEEEEEQQGGSSSRTAAAQAAAEANREDRKAQKKARKEAAIAKQKSRAVEVGDMPSSSDEESDADLPANPNHSSSARKQASKAAADVDAITEGVKKLPASRREREAAEAAAAKERYMKLHAEGKTDEAKADIARLKAIRAQREADAARRQAEKEEKEERERERRAEIEAREAKLRALAAGPKKTSKKK</sequence>
<evidence type="ECO:0000259" key="2">
    <source>
        <dbReference type="Pfam" id="PF10252"/>
    </source>
</evidence>
<dbReference type="PANTHER" id="PTHR22055">
    <property type="entry name" value="28 KDA HEAT- AND ACID-STABLE PHOSPHOPROTEIN PDGF-ASSOCIATED PROTEIN"/>
    <property type="match status" value="1"/>
</dbReference>
<feature type="compositionally biased region" description="Low complexity" evidence="1">
    <location>
        <begin position="113"/>
        <end position="128"/>
    </location>
</feature>